<keyword evidence="10 12" id="KW-0472">Membrane</keyword>
<keyword evidence="8 12" id="KW-1133">Transmembrane helix</keyword>
<dbReference type="SMART" id="SM00304">
    <property type="entry name" value="HAMP"/>
    <property type="match status" value="1"/>
</dbReference>
<evidence type="ECO:0000256" key="8">
    <source>
        <dbReference type="ARBA" id="ARBA00022989"/>
    </source>
</evidence>
<dbReference type="SUPFAM" id="SSF55874">
    <property type="entry name" value="ATPase domain of HSP90 chaperone/DNA topoisomerase II/histidine kinase"/>
    <property type="match status" value="1"/>
</dbReference>
<evidence type="ECO:0000256" key="5">
    <source>
        <dbReference type="ARBA" id="ARBA00022679"/>
    </source>
</evidence>
<name>A0ABQ5N6T3_9CLOT</name>
<keyword evidence="11" id="KW-0175">Coiled coil</keyword>
<evidence type="ECO:0000256" key="12">
    <source>
        <dbReference type="SAM" id="Phobius"/>
    </source>
</evidence>
<reference evidence="15 16" key="1">
    <citation type="journal article" date="2024" name="Int. J. Syst. Evol. Microbiol.">
        <title>Clostridium omnivorum sp. nov., isolated from anoxic soil under the treatment of reductive soil disinfestation.</title>
        <authorList>
            <person name="Ueki A."/>
            <person name="Tonouchi A."/>
            <person name="Kaku N."/>
            <person name="Honma S."/>
            <person name="Ueki K."/>
        </authorList>
    </citation>
    <scope>NUCLEOTIDE SEQUENCE [LARGE SCALE GENOMIC DNA]</scope>
    <source>
        <strain evidence="15 16">E14</strain>
    </source>
</reference>
<organism evidence="15 16">
    <name type="scientific">Clostridium omnivorum</name>
    <dbReference type="NCBI Taxonomy" id="1604902"/>
    <lineage>
        <taxon>Bacteria</taxon>
        <taxon>Bacillati</taxon>
        <taxon>Bacillota</taxon>
        <taxon>Clostridia</taxon>
        <taxon>Eubacteriales</taxon>
        <taxon>Clostridiaceae</taxon>
        <taxon>Clostridium</taxon>
    </lineage>
</organism>
<dbReference type="Proteomes" id="UP001208567">
    <property type="component" value="Unassembled WGS sequence"/>
</dbReference>
<comment type="caution">
    <text evidence="15">The sequence shown here is derived from an EMBL/GenBank/DDBJ whole genome shotgun (WGS) entry which is preliminary data.</text>
</comment>
<evidence type="ECO:0000256" key="1">
    <source>
        <dbReference type="ARBA" id="ARBA00000085"/>
    </source>
</evidence>
<feature type="domain" description="Histidine kinase" evidence="13">
    <location>
        <begin position="267"/>
        <end position="478"/>
    </location>
</feature>
<dbReference type="InterPro" id="IPR036890">
    <property type="entry name" value="HATPase_C_sf"/>
</dbReference>
<dbReference type="SMART" id="SM00387">
    <property type="entry name" value="HATPase_c"/>
    <property type="match status" value="1"/>
</dbReference>
<dbReference type="Pfam" id="PF00512">
    <property type="entry name" value="HisKA"/>
    <property type="match status" value="1"/>
</dbReference>
<feature type="transmembrane region" description="Helical" evidence="12">
    <location>
        <begin position="178"/>
        <end position="196"/>
    </location>
</feature>
<keyword evidence="5" id="KW-0808">Transferase</keyword>
<dbReference type="InterPro" id="IPR005467">
    <property type="entry name" value="His_kinase_dom"/>
</dbReference>
<proteinExistence type="predicted"/>
<evidence type="ECO:0000259" key="14">
    <source>
        <dbReference type="PROSITE" id="PS50885"/>
    </source>
</evidence>
<feature type="domain" description="HAMP" evidence="14">
    <location>
        <begin position="193"/>
        <end position="245"/>
    </location>
</feature>
<accession>A0ABQ5N6T3</accession>
<dbReference type="EC" id="2.7.13.3" evidence="3"/>
<dbReference type="PRINTS" id="PR00344">
    <property type="entry name" value="BCTRLSENSOR"/>
</dbReference>
<feature type="transmembrane region" description="Helical" evidence="12">
    <location>
        <begin position="12"/>
        <end position="32"/>
    </location>
</feature>
<dbReference type="PROSITE" id="PS50109">
    <property type="entry name" value="HIS_KIN"/>
    <property type="match status" value="1"/>
</dbReference>
<dbReference type="SUPFAM" id="SSF158472">
    <property type="entry name" value="HAMP domain-like"/>
    <property type="match status" value="1"/>
</dbReference>
<dbReference type="Pfam" id="PF02518">
    <property type="entry name" value="HATPase_c"/>
    <property type="match status" value="1"/>
</dbReference>
<comment type="catalytic activity">
    <reaction evidence="1">
        <text>ATP + protein L-histidine = ADP + protein N-phospho-L-histidine.</text>
        <dbReference type="EC" id="2.7.13.3"/>
    </reaction>
</comment>
<dbReference type="InterPro" id="IPR003660">
    <property type="entry name" value="HAMP_dom"/>
</dbReference>
<dbReference type="CDD" id="cd00075">
    <property type="entry name" value="HATPase"/>
    <property type="match status" value="1"/>
</dbReference>
<protein>
    <recommendedName>
        <fullName evidence="3">histidine kinase</fullName>
        <ecNumber evidence="3">2.7.13.3</ecNumber>
    </recommendedName>
</protein>
<gene>
    <name evidence="15" type="ORF">bsdE14_21400</name>
</gene>
<dbReference type="CDD" id="cd00082">
    <property type="entry name" value="HisKA"/>
    <property type="match status" value="1"/>
</dbReference>
<keyword evidence="6 12" id="KW-0812">Transmembrane</keyword>
<dbReference type="SMART" id="SM00388">
    <property type="entry name" value="HisKA"/>
    <property type="match status" value="1"/>
</dbReference>
<sequence length="478" mass="54396">MKNSIKAKITLGLTVIFIISGILLNIFIRQIFTSNLEKSIKSTMSDLMKSSREVIVSNINNDKTQFDEQALYKSISKVVGSSVIGNYYQYELRDTKGKVVDSNIIDEMSELLEKGTSSALEGRAVINIKYSEEDAIGILSYPIYSDSKFIGIINIASSFSDIYADNIKTINMITRIEIGIFVFIFTAAYLFASSMIKPILTLTKQVQSVEEGNYDGNIEIKSKDEIGILIKEFMLMKDKIKDQIETINKEKEKVEKLEKVRREFFNNVTHELKTPLTAISGYSQMLLQNRTEDEEFKHRAEERIYLESERLHKLVLDLIEVSKGTLFLEEDKIQIEVDKLLGDVCSDMKIKADKYFVSINKNIAEGKVFGQQRKLQQLFINLVDNAIKYSFKGSTIYVTGKKIENAYEIKVKNTGKPIDENIYNRIFEPFIKGKDEVEKGSSGLGLYICSEIVKEHEGQITIENGNEITVKVEIPLVK</sequence>
<dbReference type="Gene3D" id="1.10.287.130">
    <property type="match status" value="1"/>
</dbReference>
<dbReference type="InterPro" id="IPR036097">
    <property type="entry name" value="HisK_dim/P_sf"/>
</dbReference>
<evidence type="ECO:0000256" key="4">
    <source>
        <dbReference type="ARBA" id="ARBA00022553"/>
    </source>
</evidence>
<dbReference type="GO" id="GO:0016301">
    <property type="term" value="F:kinase activity"/>
    <property type="evidence" value="ECO:0007669"/>
    <property type="project" value="UniProtKB-KW"/>
</dbReference>
<dbReference type="Gene3D" id="3.30.565.10">
    <property type="entry name" value="Histidine kinase-like ATPase, C-terminal domain"/>
    <property type="match status" value="1"/>
</dbReference>
<dbReference type="SUPFAM" id="SSF47384">
    <property type="entry name" value="Homodimeric domain of signal transducing histidine kinase"/>
    <property type="match status" value="1"/>
</dbReference>
<keyword evidence="7 15" id="KW-0418">Kinase</keyword>
<dbReference type="CDD" id="cd06225">
    <property type="entry name" value="HAMP"/>
    <property type="match status" value="1"/>
</dbReference>
<dbReference type="RefSeq" id="WP_264850009.1">
    <property type="nucleotide sequence ID" value="NZ_BRXR01000001.1"/>
</dbReference>
<keyword evidence="9" id="KW-0902">Two-component regulatory system</keyword>
<feature type="coiled-coil region" evidence="11">
    <location>
        <begin position="230"/>
        <end position="267"/>
    </location>
</feature>
<dbReference type="Gene3D" id="6.10.340.10">
    <property type="match status" value="1"/>
</dbReference>
<keyword evidence="4" id="KW-0597">Phosphoprotein</keyword>
<dbReference type="EMBL" id="BRXR01000001">
    <property type="protein sequence ID" value="GLC30730.1"/>
    <property type="molecule type" value="Genomic_DNA"/>
</dbReference>
<evidence type="ECO:0000256" key="3">
    <source>
        <dbReference type="ARBA" id="ARBA00012438"/>
    </source>
</evidence>
<evidence type="ECO:0000259" key="13">
    <source>
        <dbReference type="PROSITE" id="PS50109"/>
    </source>
</evidence>
<evidence type="ECO:0000313" key="16">
    <source>
        <dbReference type="Proteomes" id="UP001208567"/>
    </source>
</evidence>
<evidence type="ECO:0000256" key="2">
    <source>
        <dbReference type="ARBA" id="ARBA00004141"/>
    </source>
</evidence>
<dbReference type="InterPro" id="IPR003661">
    <property type="entry name" value="HisK_dim/P_dom"/>
</dbReference>
<evidence type="ECO:0000256" key="7">
    <source>
        <dbReference type="ARBA" id="ARBA00022777"/>
    </source>
</evidence>
<dbReference type="InterPro" id="IPR050398">
    <property type="entry name" value="HssS/ArlS-like"/>
</dbReference>
<dbReference type="PROSITE" id="PS50885">
    <property type="entry name" value="HAMP"/>
    <property type="match status" value="1"/>
</dbReference>
<evidence type="ECO:0000256" key="9">
    <source>
        <dbReference type="ARBA" id="ARBA00023012"/>
    </source>
</evidence>
<comment type="subcellular location">
    <subcellularLocation>
        <location evidence="2">Membrane</location>
        <topology evidence="2">Multi-pass membrane protein</topology>
    </subcellularLocation>
</comment>
<evidence type="ECO:0000313" key="15">
    <source>
        <dbReference type="EMBL" id="GLC30730.1"/>
    </source>
</evidence>
<evidence type="ECO:0000256" key="10">
    <source>
        <dbReference type="ARBA" id="ARBA00023136"/>
    </source>
</evidence>
<evidence type="ECO:0000256" key="11">
    <source>
        <dbReference type="SAM" id="Coils"/>
    </source>
</evidence>
<dbReference type="InterPro" id="IPR003594">
    <property type="entry name" value="HATPase_dom"/>
</dbReference>
<dbReference type="InterPro" id="IPR004358">
    <property type="entry name" value="Sig_transdc_His_kin-like_C"/>
</dbReference>
<dbReference type="Pfam" id="PF00672">
    <property type="entry name" value="HAMP"/>
    <property type="match status" value="1"/>
</dbReference>
<dbReference type="PANTHER" id="PTHR45528:SF10">
    <property type="entry name" value="METHYL-ACCEPTING CHEMOTAXIS PROTEIN"/>
    <property type="match status" value="1"/>
</dbReference>
<dbReference type="PANTHER" id="PTHR45528">
    <property type="entry name" value="SENSOR HISTIDINE KINASE CPXA"/>
    <property type="match status" value="1"/>
</dbReference>
<evidence type="ECO:0000256" key="6">
    <source>
        <dbReference type="ARBA" id="ARBA00022692"/>
    </source>
</evidence>
<keyword evidence="16" id="KW-1185">Reference proteome</keyword>